<evidence type="ECO:0000259" key="2">
    <source>
        <dbReference type="Pfam" id="PF21345"/>
    </source>
</evidence>
<dbReference type="AlphaFoldDB" id="A0A7V0NED7"/>
<organism evidence="3">
    <name type="scientific">Desulfofervidus auxilii</name>
    <dbReference type="NCBI Taxonomy" id="1621989"/>
    <lineage>
        <taxon>Bacteria</taxon>
        <taxon>Pseudomonadati</taxon>
        <taxon>Thermodesulfobacteriota</taxon>
        <taxon>Candidatus Desulfofervidia</taxon>
        <taxon>Candidatus Desulfofervidales</taxon>
        <taxon>Candidatus Desulfofervidaceae</taxon>
        <taxon>Candidatus Desulfofervidus</taxon>
    </lineage>
</organism>
<gene>
    <name evidence="3" type="ORF">ENF30_01490</name>
</gene>
<name>A0A7V0NED7_DESA2</name>
<feature type="domain" description="PcRGLX/YetA-like central beta-sandwich" evidence="2">
    <location>
        <begin position="103"/>
        <end position="215"/>
    </location>
</feature>
<evidence type="ECO:0000259" key="1">
    <source>
        <dbReference type="Pfam" id="PF19501"/>
    </source>
</evidence>
<dbReference type="PANTHER" id="PTHR40081">
    <property type="entry name" value="CONCANAVALIN A-LIKE LECTIN/GLUCANASE"/>
    <property type="match status" value="1"/>
</dbReference>
<dbReference type="PANTHER" id="PTHR40081:SF1">
    <property type="entry name" value="TAT PATHWAY SIGNAL SEQUENCE DOMAIN PROTEIN"/>
    <property type="match status" value="1"/>
</dbReference>
<reference evidence="3" key="1">
    <citation type="journal article" date="2020" name="mSystems">
        <title>Genome- and Community-Level Interaction Insights into Carbon Utilization and Element Cycling Functions of Hydrothermarchaeota in Hydrothermal Sediment.</title>
        <authorList>
            <person name="Zhou Z."/>
            <person name="Liu Y."/>
            <person name="Xu W."/>
            <person name="Pan J."/>
            <person name="Luo Z.H."/>
            <person name="Li M."/>
        </authorList>
    </citation>
    <scope>NUCLEOTIDE SEQUENCE [LARGE SCALE GENOMIC DNA]</scope>
    <source>
        <strain evidence="3">HyVt-113</strain>
    </source>
</reference>
<dbReference type="Pfam" id="PF19501">
    <property type="entry name" value="PcRGLX_1st"/>
    <property type="match status" value="1"/>
</dbReference>
<dbReference type="EMBL" id="DQWQ01000069">
    <property type="protein sequence ID" value="HDD35452.1"/>
    <property type="molecule type" value="Genomic_DNA"/>
</dbReference>
<sequence length="467" mass="54169">MQNKLYIPLIVKETQGLERVQEPVTIGIPFPRGKLKNLSSLCVFNEDKKVIPFATRILNYWSDKSVKWALFDLQISSSAGKKSHLFIETLSNKSNNLTFKNIVRIEKKEQNIIVQTGKARFYINKSKFKPFSQVIIDGSPVLAENKSQILLTDKDGNLWSPYVEKCFIEFYNRLRAVLKCEGSFSYAGKNHTLRYFARLYFYAGHSFVRFDFTIWNPQAAKHLGGLWDLGDEGSIFFNDLSLELRLINDNASIYSQYCLEPNKEISKAKNICIYQDSSGGENWYSRNHVNRYGKIPLSFKGYRVYQSDQKVAEGLRATPIMAITDGKNTIVGTLKNFWQNFPKSIETQGNCLRIRLFPKYFNDLFELQGGEQKTHSIYLYFAREQIDLKSLAWVHNPLIVHASPEWYCSSKVFLYVIPKNTVSNKFPYKECEKLVDVAIKGKNSFFNRREIIDEYGWRNFGDLYADH</sequence>
<comment type="caution">
    <text evidence="3">The sequence shown here is derived from an EMBL/GenBank/DDBJ whole genome shotgun (WGS) entry which is preliminary data.</text>
</comment>
<dbReference type="InterPro" id="IPR048330">
    <property type="entry name" value="PcRGLX/YetA_2nd"/>
</dbReference>
<feature type="non-terminal residue" evidence="3">
    <location>
        <position position="467"/>
    </location>
</feature>
<dbReference type="Proteomes" id="UP000885706">
    <property type="component" value="Unassembled WGS sequence"/>
</dbReference>
<dbReference type="InterPro" id="IPR045793">
    <property type="entry name" value="PcRGLX/YetA-like"/>
</dbReference>
<dbReference type="Pfam" id="PF21345">
    <property type="entry name" value="PcRGLX_2nd"/>
    <property type="match status" value="1"/>
</dbReference>
<protein>
    <submittedName>
        <fullName evidence="3">Uncharacterized protein</fullName>
    </submittedName>
</protein>
<dbReference type="InterPro" id="IPR048329">
    <property type="entry name" value="PcRGLX_1st"/>
</dbReference>
<accession>A0A7V0NED7</accession>
<proteinExistence type="predicted"/>
<feature type="domain" description="PcRGLX/YetA-like N-terminal RIFT barrel" evidence="1">
    <location>
        <begin position="18"/>
        <end position="79"/>
    </location>
</feature>
<evidence type="ECO:0000313" key="3">
    <source>
        <dbReference type="EMBL" id="HDD35452.1"/>
    </source>
</evidence>